<dbReference type="Pfam" id="PF00989">
    <property type="entry name" value="PAS"/>
    <property type="match status" value="1"/>
</dbReference>
<feature type="domain" description="PAS" evidence="1">
    <location>
        <begin position="126"/>
        <end position="184"/>
    </location>
</feature>
<dbReference type="Pfam" id="PF13426">
    <property type="entry name" value="PAS_9"/>
    <property type="match status" value="1"/>
</dbReference>
<reference evidence="4 5" key="1">
    <citation type="submission" date="2021-03" db="EMBL/GenBank/DDBJ databases">
        <title>novel species isolated from a fishpond in China.</title>
        <authorList>
            <person name="Lu H."/>
            <person name="Cai Z."/>
        </authorList>
    </citation>
    <scope>NUCLEOTIDE SEQUENCE [LARGE SCALE GENOMIC DNA]</scope>
    <source>
        <strain evidence="4 5">Y57</strain>
    </source>
</reference>
<dbReference type="SMART" id="SM00091">
    <property type="entry name" value="PAS"/>
    <property type="match status" value="2"/>
</dbReference>
<dbReference type="PROSITE" id="PS50112">
    <property type="entry name" value="PAS"/>
    <property type="match status" value="1"/>
</dbReference>
<dbReference type="InterPro" id="IPR043128">
    <property type="entry name" value="Rev_trsase/Diguanyl_cyclase"/>
</dbReference>
<dbReference type="Pfam" id="PF00563">
    <property type="entry name" value="EAL"/>
    <property type="match status" value="1"/>
</dbReference>
<gene>
    <name evidence="4" type="ORF">J0A65_12650</name>
</gene>
<dbReference type="NCBIfam" id="TIGR00229">
    <property type="entry name" value="sensory_box"/>
    <property type="match status" value="1"/>
</dbReference>
<dbReference type="Gene3D" id="3.30.450.20">
    <property type="entry name" value="PAS domain"/>
    <property type="match status" value="1"/>
</dbReference>
<dbReference type="CDD" id="cd00130">
    <property type="entry name" value="PAS"/>
    <property type="match status" value="1"/>
</dbReference>
<name>A0ABS3CWD8_9ALTE</name>
<dbReference type="RefSeq" id="WP_206594551.1">
    <property type="nucleotide sequence ID" value="NZ_JAFKCS010000011.1"/>
</dbReference>
<dbReference type="NCBIfam" id="TIGR00254">
    <property type="entry name" value="GGDEF"/>
    <property type="match status" value="1"/>
</dbReference>
<dbReference type="PROSITE" id="PS50883">
    <property type="entry name" value="EAL"/>
    <property type="match status" value="1"/>
</dbReference>
<dbReference type="InterPro" id="IPR000160">
    <property type="entry name" value="GGDEF_dom"/>
</dbReference>
<dbReference type="Proteomes" id="UP000663992">
    <property type="component" value="Unassembled WGS sequence"/>
</dbReference>
<evidence type="ECO:0000259" key="3">
    <source>
        <dbReference type="PROSITE" id="PS50887"/>
    </source>
</evidence>
<evidence type="ECO:0000259" key="2">
    <source>
        <dbReference type="PROSITE" id="PS50883"/>
    </source>
</evidence>
<feature type="domain" description="EAL" evidence="2">
    <location>
        <begin position="425"/>
        <end position="679"/>
    </location>
</feature>
<evidence type="ECO:0000313" key="5">
    <source>
        <dbReference type="Proteomes" id="UP000663992"/>
    </source>
</evidence>
<dbReference type="SMART" id="SM00052">
    <property type="entry name" value="EAL"/>
    <property type="match status" value="1"/>
</dbReference>
<dbReference type="InterPro" id="IPR035919">
    <property type="entry name" value="EAL_sf"/>
</dbReference>
<dbReference type="InterPro" id="IPR052155">
    <property type="entry name" value="Biofilm_reg_signaling"/>
</dbReference>
<dbReference type="InterPro" id="IPR001633">
    <property type="entry name" value="EAL_dom"/>
</dbReference>
<dbReference type="SUPFAM" id="SSF55073">
    <property type="entry name" value="Nucleotide cyclase"/>
    <property type="match status" value="1"/>
</dbReference>
<dbReference type="Pfam" id="PF00990">
    <property type="entry name" value="GGDEF"/>
    <property type="match status" value="1"/>
</dbReference>
<accession>A0ABS3CWD8</accession>
<protein>
    <submittedName>
        <fullName evidence="4">EAL domain-containing protein</fullName>
    </submittedName>
</protein>
<dbReference type="SMART" id="SM00267">
    <property type="entry name" value="GGDEF"/>
    <property type="match status" value="1"/>
</dbReference>
<dbReference type="CDD" id="cd01948">
    <property type="entry name" value="EAL"/>
    <property type="match status" value="1"/>
</dbReference>
<evidence type="ECO:0000259" key="1">
    <source>
        <dbReference type="PROSITE" id="PS50112"/>
    </source>
</evidence>
<dbReference type="SUPFAM" id="SSF55785">
    <property type="entry name" value="PYP-like sensor domain (PAS domain)"/>
    <property type="match status" value="1"/>
</dbReference>
<proteinExistence type="predicted"/>
<dbReference type="InterPro" id="IPR000014">
    <property type="entry name" value="PAS"/>
</dbReference>
<feature type="domain" description="GGDEF" evidence="3">
    <location>
        <begin position="283"/>
        <end position="416"/>
    </location>
</feature>
<dbReference type="SUPFAM" id="SSF141868">
    <property type="entry name" value="EAL domain-like"/>
    <property type="match status" value="1"/>
</dbReference>
<dbReference type="PANTHER" id="PTHR44757:SF2">
    <property type="entry name" value="BIOFILM ARCHITECTURE MAINTENANCE PROTEIN MBAA"/>
    <property type="match status" value="1"/>
</dbReference>
<dbReference type="CDD" id="cd01949">
    <property type="entry name" value="GGDEF"/>
    <property type="match status" value="1"/>
</dbReference>
<dbReference type="InterPro" id="IPR035965">
    <property type="entry name" value="PAS-like_dom_sf"/>
</dbReference>
<organism evidence="4 5">
    <name type="scientific">Bowmanella yangjiangensis</name>
    <dbReference type="NCBI Taxonomy" id="2811230"/>
    <lineage>
        <taxon>Bacteria</taxon>
        <taxon>Pseudomonadati</taxon>
        <taxon>Pseudomonadota</taxon>
        <taxon>Gammaproteobacteria</taxon>
        <taxon>Alteromonadales</taxon>
        <taxon>Alteromonadaceae</taxon>
        <taxon>Bowmanella</taxon>
    </lineage>
</organism>
<dbReference type="PROSITE" id="PS50887">
    <property type="entry name" value="GGDEF"/>
    <property type="match status" value="1"/>
</dbReference>
<evidence type="ECO:0000313" key="4">
    <source>
        <dbReference type="EMBL" id="MBN7820721.1"/>
    </source>
</evidence>
<comment type="caution">
    <text evidence="4">The sequence shown here is derived from an EMBL/GenBank/DDBJ whole genome shotgun (WGS) entry which is preliminary data.</text>
</comment>
<dbReference type="Gene3D" id="3.30.70.270">
    <property type="match status" value="1"/>
</dbReference>
<dbReference type="InterPro" id="IPR029787">
    <property type="entry name" value="Nucleotide_cyclase"/>
</dbReference>
<dbReference type="PANTHER" id="PTHR44757">
    <property type="entry name" value="DIGUANYLATE CYCLASE DGCP"/>
    <property type="match status" value="1"/>
</dbReference>
<keyword evidence="5" id="KW-1185">Reference proteome</keyword>
<sequence>MLDHASFYRSFLQFMQRSCEPMLLLRQGQLLASNQALLDVLGYQNDLLLQQVPLSSLCRSAEGDTQMHFAACLDAGQGSCNCQWRALNGEWLEAQCHFTRLADGNEDILHVSLRFQDQFGPSANVQLQLYEQVFDSSNEAVVITDKHQKIVYANRAFCDLSGYTVNELVSQDIRLLRSGKHDDDFFLNITLQLMEKGFWSGELWDRNKQGQDFLCQVRLSAILDEYRRPCYFVGVYSDAGSHTGSLHQLRTLAYQDELTGLPNRALLMQLIPHQINQCRREGGSFGLMFLDLDRFKQVNDSMGHEAGDMLLRMVAERFSAVLRTSDTVARLGGDEFVVLVSHASGPESVSRVAEKIIQCLEKPFLIRGQAVEVGASIGISLFPQNTEQAAELLHQADIAMYRAKKSPESSFVFFCEDLNQELVHYKQVEQQIREGLKRGEFIPYYQPQVDSLTGQFVGVECLARWRHTSRGIIPATEFISVAERSGLIQEVFLQVLGQAIAHIGLWKQMYDRQIQVSVNISGHQFCDYQNIEQMSELLKESGLAPGSVKTEITESSLMDNGQYLLERLAWVKTAGFSIALDDFGSGYSSLRQLNILPVETLKIDRSYMSNMEDEPGDRLIIKAIIQLSKTLGIGVVAQGVERQEQVTFLQENGCHVMQGYHFSKPLPAAEFERLLATQAG</sequence>
<dbReference type="Gene3D" id="3.20.20.450">
    <property type="entry name" value="EAL domain"/>
    <property type="match status" value="1"/>
</dbReference>
<dbReference type="InterPro" id="IPR013767">
    <property type="entry name" value="PAS_fold"/>
</dbReference>
<dbReference type="EMBL" id="JAFKCS010000011">
    <property type="protein sequence ID" value="MBN7820721.1"/>
    <property type="molecule type" value="Genomic_DNA"/>
</dbReference>